<feature type="transmembrane region" description="Helical" evidence="13">
    <location>
        <begin position="3206"/>
        <end position="3229"/>
    </location>
</feature>
<evidence type="ECO:0000256" key="3">
    <source>
        <dbReference type="ARBA" id="ARBA00022692"/>
    </source>
</evidence>
<keyword evidence="11" id="KW-0968">Cytoplasmic vesicle</keyword>
<dbReference type="FunCoup" id="A0A287AZ59">
    <property type="interactions" value="159"/>
</dbReference>
<dbReference type="FunFam" id="3.40.50.300:FF:000298">
    <property type="entry name" value="ATP-binding cassette sub-family A member 12"/>
    <property type="match status" value="1"/>
</dbReference>
<feature type="region of interest" description="Disordered" evidence="12">
    <location>
        <begin position="3802"/>
        <end position="3823"/>
    </location>
</feature>
<evidence type="ECO:0000256" key="10">
    <source>
        <dbReference type="ARBA" id="ARBA00023136"/>
    </source>
</evidence>
<feature type="transmembrane region" description="Helical" evidence="13">
    <location>
        <begin position="3250"/>
        <end position="3271"/>
    </location>
</feature>
<keyword evidence="10 13" id="KW-0472">Membrane</keyword>
<evidence type="ECO:0000256" key="1">
    <source>
        <dbReference type="ARBA" id="ARBA00004439"/>
    </source>
</evidence>
<gene>
    <name evidence="15" type="primary">ABCA13</name>
</gene>
<dbReference type="GO" id="GO:0006869">
    <property type="term" value="P:lipid transport"/>
    <property type="evidence" value="ECO:0000318"/>
    <property type="project" value="GO_Central"/>
</dbReference>
<evidence type="ECO:0000256" key="2">
    <source>
        <dbReference type="ARBA" id="ARBA00022448"/>
    </source>
</evidence>
<dbReference type="InterPro" id="IPR013525">
    <property type="entry name" value="ABC2_TM"/>
</dbReference>
<dbReference type="InterPro" id="IPR003439">
    <property type="entry name" value="ABC_transporter-like_ATP-bd"/>
</dbReference>
<dbReference type="Pfam" id="PF12698">
    <property type="entry name" value="ABC2_membrane_3"/>
    <property type="match status" value="2"/>
</dbReference>
<evidence type="ECO:0000256" key="7">
    <source>
        <dbReference type="ARBA" id="ARBA00022967"/>
    </source>
</evidence>
<evidence type="ECO:0000256" key="9">
    <source>
        <dbReference type="ARBA" id="ARBA00023055"/>
    </source>
</evidence>
<feature type="transmembrane region" description="Helical" evidence="13">
    <location>
        <begin position="4100"/>
        <end position="4126"/>
    </location>
</feature>
<dbReference type="Bgee" id="ENSSSCG00000031141">
    <property type="expression patterns" value="Expressed in pituitary gland and 32 other cell types or tissues"/>
</dbReference>
<dbReference type="FunFam" id="3.40.50.300:FF:000689">
    <property type="entry name" value="ATP binding cassette subfamily A member 12"/>
    <property type="match status" value="1"/>
</dbReference>
<feature type="transmembrane region" description="Helical" evidence="13">
    <location>
        <begin position="4169"/>
        <end position="4189"/>
    </location>
</feature>
<dbReference type="InterPro" id="IPR017871">
    <property type="entry name" value="ABC_transporter-like_CS"/>
</dbReference>
<keyword evidence="6" id="KW-0067">ATP-binding</keyword>
<dbReference type="PANTHER" id="PTHR19229:SF113">
    <property type="entry name" value="ATP-BINDING CASSETTE SUB-FAMILY A MEMBER 13"/>
    <property type="match status" value="1"/>
</dbReference>
<protein>
    <submittedName>
        <fullName evidence="15">ATP binding cassette subfamily A member 13</fullName>
    </submittedName>
</protein>
<dbReference type="GO" id="GO:0005319">
    <property type="term" value="F:lipid transporter activity"/>
    <property type="evidence" value="ECO:0000318"/>
    <property type="project" value="GO_Central"/>
</dbReference>
<evidence type="ECO:0000313" key="16">
    <source>
        <dbReference type="Proteomes" id="UP000008227"/>
    </source>
</evidence>
<dbReference type="SUPFAM" id="SSF52540">
    <property type="entry name" value="P-loop containing nucleoside triphosphate hydrolases"/>
    <property type="match status" value="2"/>
</dbReference>
<evidence type="ECO:0000256" key="12">
    <source>
        <dbReference type="SAM" id="MobiDB-lite"/>
    </source>
</evidence>
<keyword evidence="2" id="KW-0813">Transport</keyword>
<dbReference type="GO" id="GO:0030659">
    <property type="term" value="C:cytoplasmic vesicle membrane"/>
    <property type="evidence" value="ECO:0007669"/>
    <property type="project" value="UniProtKB-SubCell"/>
</dbReference>
<feature type="transmembrane region" description="Helical" evidence="13">
    <location>
        <begin position="4254"/>
        <end position="4276"/>
    </location>
</feature>
<dbReference type="GO" id="GO:0042626">
    <property type="term" value="F:ATPase-coupled transmembrane transporter activity"/>
    <property type="evidence" value="ECO:0000318"/>
    <property type="project" value="GO_Central"/>
</dbReference>
<reference evidence="15" key="3">
    <citation type="submission" date="2025-08" db="UniProtKB">
        <authorList>
            <consortium name="Ensembl"/>
        </authorList>
    </citation>
    <scope>IDENTIFICATION</scope>
</reference>
<accession>A0A287AZ59</accession>
<feature type="transmembrane region" description="Helical" evidence="13">
    <location>
        <begin position="3386"/>
        <end position="3409"/>
    </location>
</feature>
<feature type="transmembrane region" description="Helical" evidence="13">
    <location>
        <begin position="3341"/>
        <end position="3365"/>
    </location>
</feature>
<keyword evidence="4" id="KW-0677">Repeat</keyword>
<dbReference type="CDD" id="cd03263">
    <property type="entry name" value="ABC_subfamily_A"/>
    <property type="match status" value="2"/>
</dbReference>
<name>A0A287AZ59_PIG</name>
<keyword evidence="7" id="KW-1278">Translocase</keyword>
<dbReference type="Pfam" id="PF00005">
    <property type="entry name" value="ABC_tran"/>
    <property type="match status" value="2"/>
</dbReference>
<evidence type="ECO:0000256" key="6">
    <source>
        <dbReference type="ARBA" id="ARBA00022840"/>
    </source>
</evidence>
<comment type="subcellular location">
    <subcellularLocation>
        <location evidence="1">Cytoplasmic vesicle membrane</location>
        <topology evidence="1">Multi-pass membrane protein</topology>
    </subcellularLocation>
</comment>
<reference evidence="15" key="4">
    <citation type="submission" date="2025-09" db="UniProtKB">
        <authorList>
            <consortium name="Ensembl"/>
        </authorList>
    </citation>
    <scope>IDENTIFICATION</scope>
</reference>
<dbReference type="GO" id="GO:0005524">
    <property type="term" value="F:ATP binding"/>
    <property type="evidence" value="ECO:0007669"/>
    <property type="project" value="UniProtKB-KW"/>
</dbReference>
<dbReference type="InterPro" id="IPR056264">
    <property type="entry name" value="R2_ABCA1-4-like"/>
</dbReference>
<dbReference type="InParanoid" id="A0A287AZ59"/>
<feature type="domain" description="ABC transporter" evidence="14">
    <location>
        <begin position="4317"/>
        <end position="4555"/>
    </location>
</feature>
<dbReference type="Reactome" id="R-SSC-6798695">
    <property type="pathway name" value="Neutrophil degranulation"/>
</dbReference>
<dbReference type="Pfam" id="PF23321">
    <property type="entry name" value="R1_ABCA1"/>
    <property type="match status" value="1"/>
</dbReference>
<feature type="transmembrane region" description="Helical" evidence="13">
    <location>
        <begin position="4058"/>
        <end position="4079"/>
    </location>
</feature>
<dbReference type="Gene3D" id="3.40.50.300">
    <property type="entry name" value="P-loop containing nucleotide triphosphate hydrolases"/>
    <property type="match status" value="2"/>
</dbReference>
<reference evidence="16" key="1">
    <citation type="submission" date="2009-11" db="EMBL/GenBank/DDBJ databases">
        <authorList>
            <consortium name="Porcine genome sequencing project"/>
        </authorList>
    </citation>
    <scope>NUCLEOTIDE SEQUENCE [LARGE SCALE GENOMIC DNA]</scope>
    <source>
        <strain evidence="16">Duroc</strain>
    </source>
</reference>
<dbReference type="Proteomes" id="UP000008227">
    <property type="component" value="Chromosome 9"/>
</dbReference>
<keyword evidence="3 13" id="KW-0812">Transmembrane</keyword>
<evidence type="ECO:0000256" key="4">
    <source>
        <dbReference type="ARBA" id="ARBA00022737"/>
    </source>
</evidence>
<evidence type="ECO:0000259" key="14">
    <source>
        <dbReference type="PROSITE" id="PS50893"/>
    </source>
</evidence>
<dbReference type="InterPro" id="IPR027417">
    <property type="entry name" value="P-loop_NTPase"/>
</dbReference>
<feature type="transmembrane region" description="Helical" evidence="13">
    <location>
        <begin position="3315"/>
        <end position="3335"/>
    </location>
</feature>
<keyword evidence="8 13" id="KW-1133">Transmembrane helix</keyword>
<evidence type="ECO:0000256" key="8">
    <source>
        <dbReference type="ARBA" id="ARBA00022989"/>
    </source>
</evidence>
<feature type="transmembrane region" description="Helical" evidence="13">
    <location>
        <begin position="24"/>
        <end position="45"/>
    </location>
</feature>
<dbReference type="InterPro" id="IPR003593">
    <property type="entry name" value="AAA+_ATPase"/>
</dbReference>
<evidence type="ECO:0000256" key="5">
    <source>
        <dbReference type="ARBA" id="ARBA00022741"/>
    </source>
</evidence>
<evidence type="ECO:0000256" key="13">
    <source>
        <dbReference type="SAM" id="Phobius"/>
    </source>
</evidence>
<dbReference type="Ensembl" id="ENSSSCT00000058276.2">
    <property type="protein sequence ID" value="ENSSSCP00000049176.2"/>
    <property type="gene ID" value="ENSSSCG00000031141.3"/>
</dbReference>
<dbReference type="GO" id="GO:0140359">
    <property type="term" value="F:ABC-type transporter activity"/>
    <property type="evidence" value="ECO:0007669"/>
    <property type="project" value="InterPro"/>
</dbReference>
<sequence>MGRAGRQFRALLWKNWLSRIRHPVLSLAEFFWPCILFMILTVLRFQEPPRERDNCYLQPRDLPSQGVFPFVRGLLCNTGSRCRNTSYERSMEHHFRSSRLRSAAAPHRKVDDLAFLKEMQDLAKEVYEVMDEARNLQKLWVERSQTPDSSFGSSFITMDLNKTEEVLAKLESLHRQPHVWEFLLLLPRLRSDNDQSEDGIRGAEHLLQAAVNSFSSLEDLDWLPRSHTFARVSKMVLNVAISMLTFLQERQVATTESGYTLSLIELVWDPQKVRADLKSQFGFGDLHTDRILNYSAQLQEIPTDSSLERMVCSALSGSSEDEGDRGGHPGDCDPRWSAAKNYLVREVSQLHLYKQVFAQWRRGGLLQKALAGPSRGLEALRNQSAEGSPLWKVAEALHTAFLLLNDTLAASGPQGHHTSTRIFLHLQRLQRVVTSLPPGPALGSLLQLDGALRKVLARTSYFVQEVLVRLETSANGSNPGGPGQWKLEKAVLFGQLEQLLMKNATGLCLSGHLSEVGTLLRPGHPSVQEGLEGLEGLVCGHNSSREASALHKLLESVEDANRLLQEVVTGHTNTTVLEPEDSPGWQDLDTQLSAASLPCSRLLWLLGAEVSQGDCKDQLMSIVLFHTLKKVQLFLEQTPSWKAFLGFVRKTCELARFVNKQESFQDAFSEESPCYEENMDWKIISDNYFAFLNNLLKTPKTSLSRLLNSTKELLMVEKKLQPLEDEQINLLLSFMEFLEKLLVPNPFDSSSVPKFHTLLSLPESILNISYLWIDHLTRLESDTAGVDTQKLLESGKEMIEKVQTLENLWRKKESRNSLRFLELLLYEMHPKLLELWIYDISARERAKLEVLSTLLNFSDPEDERILSKSFSFSQLFHSDGRQSPARKMDFVHLSEIVINSLHELGLLRQEQVSDAVGTVHALRNASKLFSALSEPQKKDIGKILTHVYLHVFQDKDSALFLQIYSSFYQYVYTFLSIQSRESLLPFLTQISEHILDITRQFNFQNISKAFAFFYETTEVLGGISQVPYCQQLLSIFNFLELQAQSLMSKEAPEMQGIHATLTGLKQLFATDADFRNSVFQYVSQLLHGSGEALLGNECFVLNNKSLPSVHYSVEKGSASRLPWAQMLSNLTAEGSAFPRFAAVHCTVSWLQMWTGICRSASQVFRLNLGVLTSLHVGLTQLLDELESAVPVPQTCRGRLPTHHPAGLILHLFRNVTQADGFHSWDDFLNLRGLWVALSDGLVRVKLLNLDHVEKSLLTMETALAQLKSFPLHTNGSREFLSSLLDVFIELSNTSAYIDRNVPLRNHFLSKDLTDYEVRFADVLANLRETISFLKNVSHDQDLLSCADIFQNVTEFILEGGLFYANTSQRAFHILAMLNSTFSSADTVSRLKGCSRWIDIITHLCRMLSNSSFSQGRLQGVVRRFRDAEDKMNSALKLVTWVLNVMMEPDCSLNTSNMNCVNSYLKNMTDFLNVILTAVLEKEEVPKFEILLTVLNDSTNQVRLIISNVTRDFDAAPQSNWKHFTELILKPTEMSAEMPLLFQNIWLHLVALGKKIQTLAKASSPPTLKNNTSSETEKILNAFATSPKEKEMHGLGDSFYQLASYLAFNLSHDPQSSPQITSPEIITKAVGLSIQLMRDAFNFLRPSVYHNIPQEPEKLQVLKTVTSLMHTLKNADIHLLAEQLGQVGEGLMNFFRNISRLGSGTLGVSFFVDLMEKFVDSSHSWNVNHLLRLSRLFPRGDVDTVVDLYYLLPHAVGLLQRVVDKNVTEALKDAYNFTLLHGISLSDVTKEDFAIVIKTLLDTTELISDNPEILPEALTCLPVFWCWNRTASGLQQHPKSEACNAHELTSLFYSKVAGILAHLHLSPLSEDSPCLNETSQREVSRKVACVVHELMDWMSILLELSEAFHVKTSLVETVQGFWYKALPFVLSSGNQSHGSISELCPGGPVKQVALQVIGKLKNVDLTKVTSDENLLNKLASLNKTLNVTEGAEAPVRNTSSLNLGRIIDLLSRDENLENRTNSVVSLFMTLLNANLTGRSLEALSSFIKETGATYNFEALWLELEQIMTDLTHDFRIRSLFSEINKEMQMINSVTLQNITLQLAPFLERLDSSSLKILEIIEDFLLAIKNRFHKYANKDDSKMIQTFLLTANQSLPDDTALWTKNIAAFLSHLENISREDNFDVALLTHLLNQEQPTNFSVVQLLLESFLINSINNLVESSQEAVLNVSDADLQIMNFINLPLNHTQSEDGERTPLPPRSLVDFMEQLWKTFFSFLVKAHSGNRVSLLLKDLRRNIIAEMSIVPKEKLLELLKLDPFLTSTKTDRWVPLLSALKESVYHLTESSFTLDDGEFCSAEVRERVFTARLGKPQRRTRWTVVWILRTFPNSTKILGHTSHGHASDLPIKDFCALYPLLQEVILATLASLDRATLETTKGFLGVIPGGGGESPVLDALLEMSNPLAMLGRADADMRGLATWVHSRVTLLKLAKNISGKAATVFKTGPGIEPASLWILVGFCDLWACTCVTTVPARRRAVLSLQSSPSNAGVCFSLSAVEACRIFQQPLKPLGASVTLQKVKLLVLRLLVIFAENPPLATDILCATLSCQQGRIRSLVLSALQGVILVHDHSQELEKTWAFPHQLSCEGLRRNLSSTLESFRSSLEKAREQGCECGRRPAPGPQLVQSLEKILVSGNPIVTFLSNFTVTEDVKVKDLMQNVTRVTEELRSSLGISAETIGSILEANLSHSKVLQSALTVALSGSCDQDSLRLLLELPEDGKSESATKELCGLPGATVYSLVVLMARNLDPRNFIYKTLLPSEARGLLSSLLHVISRLSRLLPKASYVLGHLPEFLQALKVTALLDVPDFEQVSDPDQARSSAFGTFQSLMKMVCKEQASFFSRSDTFMNLPRVDELLEDDKEKFNIPEDSTPFCLKLYQEILRSPNGALVWSFLKPVLHGKILYTPNTQDINKVIQKANYTFDFVDKLKTLSETLLNMSSDFQSSGTSQMLNQLQEALKNKFVRRFVESQLHVSIDKLTENLQKLGGKLGRMFSHTSAGRVRSLGRVLVNLSSCVVLNRFQALESVATLESKAQELMRKNSFLASVIFSNSFVGKNLSSQPPPLPPEVAYTIRTSVLYSMRTDVVRNPFWKFHPQSLPADGFKYNYIFVPLQDMIERAIVSVQTGQEALGPGTQAQAIPYPCHTSDLFLNNVGFFFPLIMMLTWMVSVASTVRKLVYEREIQLEEYMRVMGVSPAVHFLAWLLENVAVLTVSSAALAVILKTSGIFRYSNGCIIFLFLLDFGVSVVMLSYFLSAFFSRANTAALCTSLVYTVSFLPYIVLLVLHNQLSAVMQTFLCLLSTTAFGQGVFFVTFLEGQEAGMQWDNMYESPEQAGMTFGWVCWMILFDSGLYFVCGWYLSNLIPGAFGLRKPWYFPFTSSYWKDVCGLVVKRPCSPGPNLFFFGENVDDKGSSLQNGEGRLEGPPPGVALLSVTKEHEHRQAAVRDLTLTFHRDQITALLGTNGAGKSTVISLLTGLYPPTSGTIIVNGKNLQTELEAVRAELGVCPQRDVLFDTLTVLEHLLLFASLKAPQGPQEELRRQVDRTLRDVGLVQHRHKPTRALSGGMKRKLSVGIAFLGASRTVVLDEPTSGVDPCSRRGIWDILLKYREGRTVIFSTHHLDEAEALSDRVAVLQRGRLLCWGPPSSLTQAHSQGLRLTLTRQPPVLEVDNLKDTACATSLIQTYIPRASLRGCSGGELSYVIPQDADRACFRGLFQALDQNLQHLHLTGYGISDTTLEEVFLNLLQDSKKPSEAAPRMDLEPPEPSPGHYGARARTPLVQGGPLLLAQMAALLVKRLRHAGRAWKGTVANLLLPVLFVALAMGLFMVRPLAVDYPPLKLTPGHYDGAETYFFRDNSSCWRLDPSSHLEARKLCDCLTCPNGSTRAPYLTNGLGHRLLNLSGLRLEEYLLAPTEKPRLGGWSFGVRDPGQGQDAHSNISKPKPLAKVWYNQKGFHSLPSYLNHLNNLILWRFLPPGVDWRQYGITLYSHPYGGALLNEDKILESIRQCGVALCIVLGFSILSASVGSSVVRDRVTGVKRLQHISGLGYRTYWFTNFLFDMLLYLVSVCLCVAVIAAFQLTAFTFRQNLAATALLLALFGYASLPWMYLISRIFSSSDVAFISYISLNFIFGLCTMLMTVMPRLLAIVSKAQHLQNIYDALKWVFTVFPQFCLGQGLVQLCYNQIKYDLTHNFGVDSYVSPFEMNFLGWIFVQLAGQGTVLLLLRMLLHWDLWQRGHSAIQGTVTSSQDIDVEKEQMRVLKGRTSGDILVICNLSKSYTRFFKRTTAVQDISLGIRRGECFGLLGVNGAGKTTTFRMLNGDLRPTSGHAVIRTPMGEDVDLSLAGAAGVRIGYCPQQDALDELLTGWEHLHHYCSLRGIPKQCIPQVTADLVRRLHLEAHVDKPVAAYSGGTKRKLSTALALLGQPDLLFLDEPSSGMDPCSKRHLWDAVMKEVQEGCAVVLSSHSMDECEALCTRLAVVVDGSFRCLGSPQHIKNRFGDGYTVKIWLCKDANQHSAVSDCLKLYFPGIQFKGQHLNLLEYLVPKRWGCLADLFTVLETNKHSLRIEHYSVNQTTLEQVFINFATEQQSPPACPDLSADHHCPQHLPI</sequence>
<evidence type="ECO:0000256" key="11">
    <source>
        <dbReference type="ARBA" id="ARBA00023329"/>
    </source>
</evidence>
<dbReference type="PANTHER" id="PTHR19229">
    <property type="entry name" value="ATP-BINDING CASSETTE TRANSPORTER SUBFAMILY A ABCA"/>
    <property type="match status" value="1"/>
</dbReference>
<dbReference type="SMART" id="SM00382">
    <property type="entry name" value="AAA"/>
    <property type="match status" value="2"/>
</dbReference>
<dbReference type="PROSITE" id="PS50893">
    <property type="entry name" value="ABC_TRANSPORTER_2"/>
    <property type="match status" value="2"/>
</dbReference>
<dbReference type="GO" id="GO:0016887">
    <property type="term" value="F:ATP hydrolysis activity"/>
    <property type="evidence" value="ECO:0007669"/>
    <property type="project" value="InterPro"/>
</dbReference>
<dbReference type="GeneTree" id="ENSGT00940000161703"/>
<feature type="transmembrane region" description="Helical" evidence="13">
    <location>
        <begin position="3277"/>
        <end position="3303"/>
    </location>
</feature>
<evidence type="ECO:0000313" key="15">
    <source>
        <dbReference type="Ensembl" id="ENSSSCP00000049176.2"/>
    </source>
</evidence>
<organism evidence="15 16">
    <name type="scientific">Sus scrofa</name>
    <name type="common">Pig</name>
    <dbReference type="NCBI Taxonomy" id="9823"/>
    <lineage>
        <taxon>Eukaryota</taxon>
        <taxon>Metazoa</taxon>
        <taxon>Chordata</taxon>
        <taxon>Craniata</taxon>
        <taxon>Vertebrata</taxon>
        <taxon>Euteleostomi</taxon>
        <taxon>Mammalia</taxon>
        <taxon>Eutheria</taxon>
        <taxon>Laurasiatheria</taxon>
        <taxon>Artiodactyla</taxon>
        <taxon>Suina</taxon>
        <taxon>Suidae</taxon>
        <taxon>Sus</taxon>
    </lineage>
</organism>
<reference evidence="15" key="2">
    <citation type="journal article" date="2020" name="Gigascience">
        <title>An improved pig reference genome sequence to enable pig genetics and genomics research.</title>
        <authorList>
            <person name="Warr A."/>
            <person name="Affara N."/>
            <person name="Aken B."/>
            <person name="Beiki H."/>
            <person name="Bickhart D.M."/>
            <person name="Billis K."/>
            <person name="Chow W."/>
            <person name="Eory L."/>
            <person name="Finlayson H.A."/>
            <person name="Flicek P."/>
            <person name="Giron C.G."/>
            <person name="Griffin D.K."/>
            <person name="Hall R."/>
            <person name="Hannum G."/>
            <person name="Hourlier T."/>
            <person name="Howe K."/>
            <person name="Hume D.A."/>
            <person name="Izuogu O."/>
            <person name="Kim K."/>
            <person name="Koren S."/>
            <person name="Liu H."/>
            <person name="Manchanda N."/>
            <person name="Martin F.J."/>
            <person name="Nonneman D.J."/>
            <person name="O'Connor R.E."/>
            <person name="Phillippy A.M."/>
            <person name="Rohrer G.A."/>
            <person name="Rosen B.D."/>
            <person name="Rund L.A."/>
            <person name="Sargent C.A."/>
            <person name="Schook L.B."/>
            <person name="Schroeder S.G."/>
            <person name="Schwartz A.S."/>
            <person name="Skinner B.M."/>
            <person name="Talbot R."/>
            <person name="Tseng E."/>
            <person name="Tuggle C.K."/>
            <person name="Watson M."/>
            <person name="Smith T.P.L."/>
            <person name="Archibald A.L."/>
        </authorList>
    </citation>
    <scope>NUCLEOTIDE SEQUENCE [LARGE SCALE GENOMIC DNA]</scope>
    <source>
        <strain evidence="15">Duroc</strain>
    </source>
</reference>
<keyword evidence="9" id="KW-0445">Lipid transport</keyword>
<dbReference type="STRING" id="9823.ENSSSCP00000049176"/>
<proteinExistence type="predicted"/>
<feature type="transmembrane region" description="Helical" evidence="13">
    <location>
        <begin position="4138"/>
        <end position="4157"/>
    </location>
</feature>
<dbReference type="PROSITE" id="PS00211">
    <property type="entry name" value="ABC_TRANSPORTER_1"/>
    <property type="match status" value="1"/>
</dbReference>
<feature type="transmembrane region" description="Helical" evidence="13">
    <location>
        <begin position="3856"/>
        <end position="3877"/>
    </location>
</feature>
<keyword evidence="16" id="KW-1185">Reference proteome</keyword>
<feature type="domain" description="ABC transporter" evidence="14">
    <location>
        <begin position="3478"/>
        <end position="3710"/>
    </location>
</feature>
<keyword evidence="5" id="KW-0547">Nucleotide-binding</keyword>
<dbReference type="GO" id="GO:0032376">
    <property type="term" value="P:positive regulation of cholesterol transport"/>
    <property type="evidence" value="ECO:0007669"/>
    <property type="project" value="UniProtKB-ARBA"/>
</dbReference>
<dbReference type="InterPro" id="IPR026082">
    <property type="entry name" value="ABCA"/>
</dbReference>